<sequence>MSTQRVLVTGGSGFIAGHIILQLLDAGASVRATLRSLDREPEVRRVLRDAGLTRDDALEFVAADLLADAGWSDAMSGVDGLLHVASPVHLGPVEDEEEVIAPAREGTLRALRAARDAGVSRVVVTSAFHAVGFGHPPLDRAFTEDDWSVLDGPGMDAYGRSKVLAERAAWEFIAAEGGSTELVTMLPVAVVGPLLGDGLSGANHLVHRVLTGELPGYPDFAVPFVDVRDVAAAHIAALTADDAAGERFLLTSQEDAVPLADVGAELRSALGDRAPKVPTALLPSDAVRAAAEANPGMRPMAAELGYRKKVSSEKARRLLGFRPRTWQEAVAAAGESMLAHGLGD</sequence>
<dbReference type="Proteomes" id="UP000538196">
    <property type="component" value="Unassembled WGS sequence"/>
</dbReference>
<proteinExistence type="inferred from homology"/>
<dbReference type="EMBL" id="JACHVP010000001">
    <property type="protein sequence ID" value="MBB2966449.1"/>
    <property type="molecule type" value="Genomic_DNA"/>
</dbReference>
<organism evidence="4 5">
    <name type="scientific">Leifsonia aquatica</name>
    <name type="common">Corynebacterium aquaticum</name>
    <dbReference type="NCBI Taxonomy" id="144185"/>
    <lineage>
        <taxon>Bacteria</taxon>
        <taxon>Bacillati</taxon>
        <taxon>Actinomycetota</taxon>
        <taxon>Actinomycetes</taxon>
        <taxon>Micrococcales</taxon>
        <taxon>Microbacteriaceae</taxon>
        <taxon>Leifsonia</taxon>
    </lineage>
</organism>
<dbReference type="RefSeq" id="WP_021761342.1">
    <property type="nucleotide sequence ID" value="NZ_JACHVP010000001.1"/>
</dbReference>
<gene>
    <name evidence="4" type="ORF">FHX33_001181</name>
</gene>
<evidence type="ECO:0000313" key="5">
    <source>
        <dbReference type="Proteomes" id="UP000538196"/>
    </source>
</evidence>
<dbReference type="Pfam" id="PF01370">
    <property type="entry name" value="Epimerase"/>
    <property type="match status" value="1"/>
</dbReference>
<dbReference type="GO" id="GO:0016616">
    <property type="term" value="F:oxidoreductase activity, acting on the CH-OH group of donors, NAD or NADP as acceptor"/>
    <property type="evidence" value="ECO:0007669"/>
    <property type="project" value="TreeGrafter"/>
</dbReference>
<evidence type="ECO:0000259" key="3">
    <source>
        <dbReference type="Pfam" id="PF01370"/>
    </source>
</evidence>
<comment type="similarity">
    <text evidence="2">Belongs to the NAD(P)-dependent epimerase/dehydratase family. Dihydroflavonol-4-reductase subfamily.</text>
</comment>
<name>A0A7W4UUB4_LEIAQ</name>
<keyword evidence="5" id="KW-1185">Reference proteome</keyword>
<dbReference type="PANTHER" id="PTHR10366">
    <property type="entry name" value="NAD DEPENDENT EPIMERASE/DEHYDRATASE"/>
    <property type="match status" value="1"/>
</dbReference>
<dbReference type="AlphaFoldDB" id="A0A7W4UUB4"/>
<dbReference type="InterPro" id="IPR050425">
    <property type="entry name" value="NAD(P)_dehydrat-like"/>
</dbReference>
<dbReference type="InterPro" id="IPR001509">
    <property type="entry name" value="Epimerase_deHydtase"/>
</dbReference>
<keyword evidence="1" id="KW-0560">Oxidoreductase</keyword>
<comment type="caution">
    <text evidence="4">The sequence shown here is derived from an EMBL/GenBank/DDBJ whole genome shotgun (WGS) entry which is preliminary data.</text>
</comment>
<accession>A0A7W4UUB4</accession>
<evidence type="ECO:0000256" key="2">
    <source>
        <dbReference type="ARBA" id="ARBA00023445"/>
    </source>
</evidence>
<evidence type="ECO:0000313" key="4">
    <source>
        <dbReference type="EMBL" id="MBB2966449.1"/>
    </source>
</evidence>
<dbReference type="PANTHER" id="PTHR10366:SF564">
    <property type="entry name" value="STEROL-4-ALPHA-CARBOXYLATE 3-DEHYDROGENASE, DECARBOXYLATING"/>
    <property type="match status" value="1"/>
</dbReference>
<reference evidence="4 5" key="1">
    <citation type="submission" date="2020-08" db="EMBL/GenBank/DDBJ databases">
        <title>Sequencing the genomes of 1000 actinobacteria strains.</title>
        <authorList>
            <person name="Klenk H.-P."/>
        </authorList>
    </citation>
    <scope>NUCLEOTIDE SEQUENCE [LARGE SCALE GENOMIC DNA]</scope>
    <source>
        <strain evidence="4 5">DSM 20146</strain>
    </source>
</reference>
<feature type="domain" description="NAD-dependent epimerase/dehydratase" evidence="3">
    <location>
        <begin position="6"/>
        <end position="246"/>
    </location>
</feature>
<dbReference type="SUPFAM" id="SSF51735">
    <property type="entry name" value="NAD(P)-binding Rossmann-fold domains"/>
    <property type="match status" value="1"/>
</dbReference>
<dbReference type="InterPro" id="IPR036291">
    <property type="entry name" value="NAD(P)-bd_dom_sf"/>
</dbReference>
<dbReference type="Gene3D" id="3.40.50.720">
    <property type="entry name" value="NAD(P)-binding Rossmann-like Domain"/>
    <property type="match status" value="1"/>
</dbReference>
<evidence type="ECO:0000256" key="1">
    <source>
        <dbReference type="ARBA" id="ARBA00023002"/>
    </source>
</evidence>
<protein>
    <submittedName>
        <fullName evidence="4">Nucleoside-diphosphate-sugar epimerase</fullName>
    </submittedName>
</protein>